<sequence>MKIRIKFSKQGNMRFIGHLDIMRYFQKAMRRADVDIRYSEGFSPHQIMSFAAPLGVGLTGSGEYLDIEVLSTESSGRMVERLNAQMAEGMEVLSFKRLPDSAGNAMSLVAACDYTVSLKKDYEEALGMSAREFFAGLCGFIETGDLNIVKKTKKGEKQMDLRPYIYEYRPSEDGNFIFLKLSAGSAANVKPELLLEAFCRSCSREFPVFGFSINREEVYADAGSGDSHEFVTLESFGEDIE</sequence>
<evidence type="ECO:0000313" key="2">
    <source>
        <dbReference type="EMBL" id="MBC8599724.1"/>
    </source>
</evidence>
<gene>
    <name evidence="2" type="ORF">H8708_10885</name>
</gene>
<proteinExistence type="predicted"/>
<comment type="caution">
    <text evidence="2">The sequence shown here is derived from an EMBL/GenBank/DDBJ whole genome shotgun (WGS) entry which is preliminary data.</text>
</comment>
<organism evidence="2 3">
    <name type="scientific">Enterocloster hominis</name>
    <name type="common">ex Liu et al. 2021</name>
    <dbReference type="NCBI Taxonomy" id="2763663"/>
    <lineage>
        <taxon>Bacteria</taxon>
        <taxon>Bacillati</taxon>
        <taxon>Bacillota</taxon>
        <taxon>Clostridia</taxon>
        <taxon>Lachnospirales</taxon>
        <taxon>Lachnospiraceae</taxon>
        <taxon>Enterocloster</taxon>
    </lineage>
</organism>
<protein>
    <submittedName>
        <fullName evidence="2">DUF2344 domain-containing protein</fullName>
    </submittedName>
</protein>
<accession>A0ABR7NUX3</accession>
<dbReference type="Proteomes" id="UP000647491">
    <property type="component" value="Unassembled WGS sequence"/>
</dbReference>
<feature type="domain" description="DUF2344" evidence="1">
    <location>
        <begin position="2"/>
        <end position="191"/>
    </location>
</feature>
<dbReference type="EMBL" id="JACRTJ010000024">
    <property type="protein sequence ID" value="MBC8599724.1"/>
    <property type="molecule type" value="Genomic_DNA"/>
</dbReference>
<name>A0ABR7NUX3_9FIRM</name>
<dbReference type="RefSeq" id="WP_262427865.1">
    <property type="nucleotide sequence ID" value="NZ_JACRTJ010000024.1"/>
</dbReference>
<dbReference type="NCBIfam" id="TIGR03936">
    <property type="entry name" value="sam_1_link_chp"/>
    <property type="match status" value="1"/>
</dbReference>
<dbReference type="Pfam" id="PF10105">
    <property type="entry name" value="DUF2344"/>
    <property type="match status" value="1"/>
</dbReference>
<evidence type="ECO:0000313" key="3">
    <source>
        <dbReference type="Proteomes" id="UP000647491"/>
    </source>
</evidence>
<evidence type="ECO:0000259" key="1">
    <source>
        <dbReference type="Pfam" id="PF10105"/>
    </source>
</evidence>
<dbReference type="InterPro" id="IPR018768">
    <property type="entry name" value="DUF2344"/>
</dbReference>
<reference evidence="2 3" key="1">
    <citation type="submission" date="2020-08" db="EMBL/GenBank/DDBJ databases">
        <title>Genome public.</title>
        <authorList>
            <person name="Liu C."/>
            <person name="Sun Q."/>
        </authorList>
    </citation>
    <scope>NUCLEOTIDE SEQUENCE [LARGE SCALE GENOMIC DNA]</scope>
    <source>
        <strain evidence="2 3">BX10</strain>
    </source>
</reference>
<keyword evidence="3" id="KW-1185">Reference proteome</keyword>